<comment type="similarity">
    <text evidence="1 5">Belongs to the universal ribosomal protein uL15 family.</text>
</comment>
<dbReference type="PANTHER" id="PTHR12934:SF11">
    <property type="entry name" value="LARGE RIBOSOMAL SUBUNIT PROTEIN UL15M"/>
    <property type="match status" value="1"/>
</dbReference>
<dbReference type="PROSITE" id="PS00475">
    <property type="entry name" value="RIBOSOMAL_L15"/>
    <property type="match status" value="1"/>
</dbReference>
<evidence type="ECO:0000256" key="3">
    <source>
        <dbReference type="ARBA" id="ARBA00023274"/>
    </source>
</evidence>
<name>A0A0R2EPN0_9LACO</name>
<protein>
    <recommendedName>
        <fullName evidence="4 6">50S ribosomal protein L15</fullName>
    </recommendedName>
</protein>
<dbReference type="InterPro" id="IPR036227">
    <property type="entry name" value="Ribosomal_uL15/eL18_sf"/>
</dbReference>
<keyword evidence="3 5" id="KW-0687">Ribonucleoprotein</keyword>
<feature type="domain" description="Large ribosomal subunit protein uL15/eL18" evidence="7">
    <location>
        <begin position="22"/>
        <end position="89"/>
    </location>
</feature>
<gene>
    <name evidence="8" type="ORF">FC75_GL000728</name>
</gene>
<evidence type="ECO:0000256" key="6">
    <source>
        <dbReference type="RuleBase" id="RU003889"/>
    </source>
</evidence>
<dbReference type="GO" id="GO:0006412">
    <property type="term" value="P:translation"/>
    <property type="evidence" value="ECO:0007669"/>
    <property type="project" value="InterPro"/>
</dbReference>
<dbReference type="InterPro" id="IPR001196">
    <property type="entry name" value="Ribosomal_uL15_CS"/>
</dbReference>
<evidence type="ECO:0000256" key="5">
    <source>
        <dbReference type="RuleBase" id="RU003888"/>
    </source>
</evidence>
<dbReference type="GO" id="GO:0003735">
    <property type="term" value="F:structural constituent of ribosome"/>
    <property type="evidence" value="ECO:0007669"/>
    <property type="project" value="InterPro"/>
</dbReference>
<evidence type="ECO:0000256" key="1">
    <source>
        <dbReference type="ARBA" id="ARBA00007320"/>
    </source>
</evidence>
<accession>A0A0R2EPN0</accession>
<dbReference type="InterPro" id="IPR005749">
    <property type="entry name" value="Ribosomal_uL15_bac-type"/>
</dbReference>
<evidence type="ECO:0000259" key="7">
    <source>
        <dbReference type="Pfam" id="PF00828"/>
    </source>
</evidence>
<reference evidence="8 9" key="1">
    <citation type="journal article" date="2015" name="Genome Announc.">
        <title>Expanding the biotechnology potential of lactobacilli through comparative genomics of 213 strains and associated genera.</title>
        <authorList>
            <person name="Sun Z."/>
            <person name="Harris H.M."/>
            <person name="McCann A."/>
            <person name="Guo C."/>
            <person name="Argimon S."/>
            <person name="Zhang W."/>
            <person name="Yang X."/>
            <person name="Jeffery I.B."/>
            <person name="Cooney J.C."/>
            <person name="Kagawa T.F."/>
            <person name="Liu W."/>
            <person name="Song Y."/>
            <person name="Salvetti E."/>
            <person name="Wrobel A."/>
            <person name="Rasinkangas P."/>
            <person name="Parkhill J."/>
            <person name="Rea M.C."/>
            <person name="O'Sullivan O."/>
            <person name="Ritari J."/>
            <person name="Douillard F.P."/>
            <person name="Paul Ross R."/>
            <person name="Yang R."/>
            <person name="Briner A.E."/>
            <person name="Felis G.E."/>
            <person name="de Vos W.M."/>
            <person name="Barrangou R."/>
            <person name="Klaenhammer T.R."/>
            <person name="Caufield P.W."/>
            <person name="Cui Y."/>
            <person name="Zhang H."/>
            <person name="O'Toole P.W."/>
        </authorList>
    </citation>
    <scope>NUCLEOTIDE SEQUENCE [LARGE SCALE GENOMIC DNA]</scope>
    <source>
        <strain evidence="8 9">DSM 22697</strain>
    </source>
</reference>
<sequence length="92" mass="10098">MPLFRRMPKRGFKNINRKVFAIVNVEDLNRFDEGTEVTPTLLVETGLVKNEKDGIKLLGNGKLDKKLTVKVNKASETAKSAVEAAGGSLEVI</sequence>
<organism evidence="8 9">
    <name type="scientific">Lacticaseibacillus camelliae DSM 22697 = JCM 13995</name>
    <dbReference type="NCBI Taxonomy" id="1423730"/>
    <lineage>
        <taxon>Bacteria</taxon>
        <taxon>Bacillati</taxon>
        <taxon>Bacillota</taxon>
        <taxon>Bacilli</taxon>
        <taxon>Lactobacillales</taxon>
        <taxon>Lactobacillaceae</taxon>
        <taxon>Lacticaseibacillus</taxon>
    </lineage>
</organism>
<dbReference type="PANTHER" id="PTHR12934">
    <property type="entry name" value="50S RIBOSOMAL PROTEIN L15"/>
    <property type="match status" value="1"/>
</dbReference>
<evidence type="ECO:0000313" key="9">
    <source>
        <dbReference type="Proteomes" id="UP000050865"/>
    </source>
</evidence>
<dbReference type="Pfam" id="PF00828">
    <property type="entry name" value="Ribosomal_L27A"/>
    <property type="match status" value="1"/>
</dbReference>
<evidence type="ECO:0000256" key="4">
    <source>
        <dbReference type="ARBA" id="ARBA00035497"/>
    </source>
</evidence>
<dbReference type="GO" id="GO:0022625">
    <property type="term" value="C:cytosolic large ribosomal subunit"/>
    <property type="evidence" value="ECO:0007669"/>
    <property type="project" value="TreeGrafter"/>
</dbReference>
<comment type="caution">
    <text evidence="8">The sequence shown here is derived from an EMBL/GenBank/DDBJ whole genome shotgun (WGS) entry which is preliminary data.</text>
</comment>
<evidence type="ECO:0000256" key="2">
    <source>
        <dbReference type="ARBA" id="ARBA00022980"/>
    </source>
</evidence>
<keyword evidence="2 5" id="KW-0689">Ribosomal protein</keyword>
<dbReference type="STRING" id="1423730.FC75_GL000728"/>
<dbReference type="NCBIfam" id="TIGR01071">
    <property type="entry name" value="rplO_bact"/>
    <property type="match status" value="1"/>
</dbReference>
<dbReference type="AlphaFoldDB" id="A0A0R2EPN0"/>
<keyword evidence="9" id="KW-1185">Reference proteome</keyword>
<proteinExistence type="inferred from homology"/>
<dbReference type="SUPFAM" id="SSF52080">
    <property type="entry name" value="Ribosomal proteins L15p and L18e"/>
    <property type="match status" value="1"/>
</dbReference>
<evidence type="ECO:0000313" key="8">
    <source>
        <dbReference type="EMBL" id="KRN18320.1"/>
    </source>
</evidence>
<dbReference type="Gene3D" id="3.100.10.10">
    <property type="match status" value="1"/>
</dbReference>
<dbReference type="PATRIC" id="fig|1423730.4.peg.762"/>
<dbReference type="EMBL" id="AYZJ01000093">
    <property type="protein sequence ID" value="KRN18320.1"/>
    <property type="molecule type" value="Genomic_DNA"/>
</dbReference>
<dbReference type="InterPro" id="IPR021131">
    <property type="entry name" value="Ribosomal_uL15/eL18"/>
</dbReference>
<dbReference type="Proteomes" id="UP000050865">
    <property type="component" value="Unassembled WGS sequence"/>
</dbReference>